<evidence type="ECO:0008006" key="4">
    <source>
        <dbReference type="Google" id="ProtNLM"/>
    </source>
</evidence>
<dbReference type="Proteomes" id="UP001242480">
    <property type="component" value="Unassembled WGS sequence"/>
</dbReference>
<name>A0ABU0IYN7_9HYPH</name>
<feature type="signal peptide" evidence="1">
    <location>
        <begin position="1"/>
        <end position="22"/>
    </location>
</feature>
<comment type="caution">
    <text evidence="2">The sequence shown here is derived from an EMBL/GenBank/DDBJ whole genome shotgun (WGS) entry which is preliminary data.</text>
</comment>
<evidence type="ECO:0000313" key="2">
    <source>
        <dbReference type="EMBL" id="MDQ0467111.1"/>
    </source>
</evidence>
<protein>
    <recommendedName>
        <fullName evidence="4">DUF3108 domain-containing protein</fullName>
    </recommendedName>
</protein>
<dbReference type="RefSeq" id="WP_307266342.1">
    <property type="nucleotide sequence ID" value="NZ_JAUSVX010000001.1"/>
</dbReference>
<keyword evidence="3" id="KW-1185">Reference proteome</keyword>
<evidence type="ECO:0000256" key="1">
    <source>
        <dbReference type="SAM" id="SignalP"/>
    </source>
</evidence>
<feature type="chain" id="PRO_5045999220" description="DUF3108 domain-containing protein" evidence="1">
    <location>
        <begin position="23"/>
        <end position="224"/>
    </location>
</feature>
<organism evidence="2 3">
    <name type="scientific">Labrys wisconsinensis</name>
    <dbReference type="NCBI Taxonomy" id="425677"/>
    <lineage>
        <taxon>Bacteria</taxon>
        <taxon>Pseudomonadati</taxon>
        <taxon>Pseudomonadota</taxon>
        <taxon>Alphaproteobacteria</taxon>
        <taxon>Hyphomicrobiales</taxon>
        <taxon>Xanthobacteraceae</taxon>
        <taxon>Labrys</taxon>
    </lineage>
</organism>
<reference evidence="2 3" key="1">
    <citation type="submission" date="2023-07" db="EMBL/GenBank/DDBJ databases">
        <title>Genomic Encyclopedia of Type Strains, Phase IV (KMG-IV): sequencing the most valuable type-strain genomes for metagenomic binning, comparative biology and taxonomic classification.</title>
        <authorList>
            <person name="Goeker M."/>
        </authorList>
    </citation>
    <scope>NUCLEOTIDE SEQUENCE [LARGE SCALE GENOMIC DNA]</scope>
    <source>
        <strain evidence="2 3">DSM 19619</strain>
    </source>
</reference>
<evidence type="ECO:0000313" key="3">
    <source>
        <dbReference type="Proteomes" id="UP001242480"/>
    </source>
</evidence>
<gene>
    <name evidence="2" type="ORF">QO011_000106</name>
</gene>
<sequence>MPARIGCILAVLALAAASPARAQAAAPDAGTLLFEEPQLKGVAPGTTLTYAYSRKATDPDRYGPSFDDTIRLAVDKGANADSRTIAVTMFTGEHRRPAGPFEDMTGNPALSLFLENHLQELANRLHANPRYIKNAIRAALRDKAVVEKTSVEVDGRRLDAWHVRIVPFTDDPNRARMNGLDTLVYDFTVAADLPGEIVRLAATAPGPDGKLLIDESLSYDAKAP</sequence>
<keyword evidence="1" id="KW-0732">Signal</keyword>
<dbReference type="EMBL" id="JAUSVX010000001">
    <property type="protein sequence ID" value="MDQ0467111.1"/>
    <property type="molecule type" value="Genomic_DNA"/>
</dbReference>
<proteinExistence type="predicted"/>
<accession>A0ABU0IYN7</accession>